<evidence type="ECO:0000313" key="1">
    <source>
        <dbReference type="EMBL" id="GLR25353.1"/>
    </source>
</evidence>
<dbReference type="RefSeq" id="WP_284279703.1">
    <property type="nucleotide sequence ID" value="NZ_BSOJ01000006.1"/>
</dbReference>
<organism evidence="1 2">
    <name type="scientific">Limnobacter litoralis</name>
    <dbReference type="NCBI Taxonomy" id="481366"/>
    <lineage>
        <taxon>Bacteria</taxon>
        <taxon>Pseudomonadati</taxon>
        <taxon>Pseudomonadota</taxon>
        <taxon>Betaproteobacteria</taxon>
        <taxon>Burkholderiales</taxon>
        <taxon>Burkholderiaceae</taxon>
        <taxon>Limnobacter</taxon>
    </lineage>
</organism>
<dbReference type="EMBL" id="BSOJ01000006">
    <property type="protein sequence ID" value="GLR25353.1"/>
    <property type="molecule type" value="Genomic_DNA"/>
</dbReference>
<proteinExistence type="predicted"/>
<reference evidence="2" key="1">
    <citation type="journal article" date="2019" name="Int. J. Syst. Evol. Microbiol.">
        <title>The Global Catalogue of Microorganisms (GCM) 10K type strain sequencing project: providing services to taxonomists for standard genome sequencing and annotation.</title>
        <authorList>
            <consortium name="The Broad Institute Genomics Platform"/>
            <consortium name="The Broad Institute Genome Sequencing Center for Infectious Disease"/>
            <person name="Wu L."/>
            <person name="Ma J."/>
        </authorList>
    </citation>
    <scope>NUCLEOTIDE SEQUENCE [LARGE SCALE GENOMIC DNA]</scope>
    <source>
        <strain evidence="2">NBRC 105857</strain>
    </source>
</reference>
<sequence length="360" mass="40377">MAKSSEKSGGVSPAGDSGEFSSLASESGVRWLQWFSQAASGMSEFQRALKFLDSVYALLNANVDERDGVVLARKLGQLMVRFTGQGRCPSAQACDKLASRILVLNGWLHAIEQDPERAYAWQSALVAGTHALDKLFTTSEGADDRHGVLVRALREFSKHWLKSVESASFSGSDRANLVFKVALNDRSGLVPQDWWWRSLADTDRQTLLLLIDQEIAQLPQTQPSLAVSWKSYDQRWRRLRLKGLLEHLHETSLLADLLKKSAVDDFEAVSAIQALRTAGRHRDAIYQAEQWHRMMPRSAVLAEALYALYVEDGWDDEACELALAQFEMDPNPLWIDLLRKQGSSKADLLVKDLCQRVHLN</sequence>
<gene>
    <name evidence="1" type="ORF">GCM10007875_04410</name>
</gene>
<keyword evidence="2" id="KW-1185">Reference proteome</keyword>
<comment type="caution">
    <text evidence="1">The sequence shown here is derived from an EMBL/GenBank/DDBJ whole genome shotgun (WGS) entry which is preliminary data.</text>
</comment>
<dbReference type="Proteomes" id="UP001156664">
    <property type="component" value="Unassembled WGS sequence"/>
</dbReference>
<accession>A0ABQ5YLC6</accession>
<protein>
    <submittedName>
        <fullName evidence="1">Uncharacterized protein</fullName>
    </submittedName>
</protein>
<evidence type="ECO:0000313" key="2">
    <source>
        <dbReference type="Proteomes" id="UP001156664"/>
    </source>
</evidence>
<name>A0ABQ5YLC6_9BURK</name>